<reference evidence="11" key="1">
    <citation type="submission" date="2018-02" db="EMBL/GenBank/DDBJ databases">
        <title>Rhizophora mucronata_Transcriptome.</title>
        <authorList>
            <person name="Meera S.P."/>
            <person name="Sreeshan A."/>
            <person name="Augustine A."/>
        </authorList>
    </citation>
    <scope>NUCLEOTIDE SEQUENCE</scope>
    <source>
        <tissue evidence="11">Leaf</tissue>
    </source>
</reference>
<dbReference type="GO" id="GO:0031965">
    <property type="term" value="C:nuclear membrane"/>
    <property type="evidence" value="ECO:0007669"/>
    <property type="project" value="UniProtKB-UniRule"/>
</dbReference>
<evidence type="ECO:0000256" key="1">
    <source>
        <dbReference type="ARBA" id="ARBA00004567"/>
    </source>
</evidence>
<keyword evidence="4 9" id="KW-0509">mRNA transport</keyword>
<proteinExistence type="inferred from homology"/>
<evidence type="ECO:0000256" key="6">
    <source>
        <dbReference type="ARBA" id="ARBA00023010"/>
    </source>
</evidence>
<keyword evidence="3 9" id="KW-0813">Transport</keyword>
<dbReference type="Pfam" id="PF07575">
    <property type="entry name" value="Nucleopor_Nup85"/>
    <property type="match status" value="1"/>
</dbReference>
<organism evidence="11">
    <name type="scientific">Rhizophora mucronata</name>
    <name type="common">Asiatic mangrove</name>
    <dbReference type="NCBI Taxonomy" id="61149"/>
    <lineage>
        <taxon>Eukaryota</taxon>
        <taxon>Viridiplantae</taxon>
        <taxon>Streptophyta</taxon>
        <taxon>Embryophyta</taxon>
        <taxon>Tracheophyta</taxon>
        <taxon>Spermatophyta</taxon>
        <taxon>Magnoliopsida</taxon>
        <taxon>eudicotyledons</taxon>
        <taxon>Gunneridae</taxon>
        <taxon>Pentapetalae</taxon>
        <taxon>rosids</taxon>
        <taxon>fabids</taxon>
        <taxon>Malpighiales</taxon>
        <taxon>Rhizophoraceae</taxon>
        <taxon>Rhizophora</taxon>
    </lineage>
</organism>
<comment type="subunit">
    <text evidence="9">Component of the nuclear pore complex (NPC).</text>
</comment>
<dbReference type="InterPro" id="IPR011502">
    <property type="entry name" value="Nucleoporin_Nup85"/>
</dbReference>
<dbReference type="AlphaFoldDB" id="A0A2P2KFR9"/>
<evidence type="ECO:0000256" key="9">
    <source>
        <dbReference type="RuleBase" id="RU365073"/>
    </source>
</evidence>
<dbReference type="GO" id="GO:0031080">
    <property type="term" value="C:nuclear pore outer ring"/>
    <property type="evidence" value="ECO:0007669"/>
    <property type="project" value="TreeGrafter"/>
</dbReference>
<feature type="region of interest" description="Disordered" evidence="10">
    <location>
        <begin position="56"/>
        <end position="75"/>
    </location>
</feature>
<protein>
    <recommendedName>
        <fullName evidence="9">Nuclear pore complex protein Nup85</fullName>
    </recommendedName>
</protein>
<comment type="function">
    <text evidence="9">Functions as a component of the nuclear pore complex (NPC).</text>
</comment>
<keyword evidence="9" id="KW-0472">Membrane</keyword>
<dbReference type="PANTHER" id="PTHR13373">
    <property type="entry name" value="FROUNT PROTEIN-RELATED"/>
    <property type="match status" value="1"/>
</dbReference>
<evidence type="ECO:0000313" key="11">
    <source>
        <dbReference type="EMBL" id="MBX04572.1"/>
    </source>
</evidence>
<keyword evidence="6 9" id="KW-0811">Translocation</keyword>
<evidence type="ECO:0000256" key="8">
    <source>
        <dbReference type="ARBA" id="ARBA00023242"/>
    </source>
</evidence>
<dbReference type="GO" id="GO:0045893">
    <property type="term" value="P:positive regulation of DNA-templated transcription"/>
    <property type="evidence" value="ECO:0007669"/>
    <property type="project" value="TreeGrafter"/>
</dbReference>
<evidence type="ECO:0000256" key="7">
    <source>
        <dbReference type="ARBA" id="ARBA00023132"/>
    </source>
</evidence>
<keyword evidence="5 9" id="KW-0653">Protein transport</keyword>
<dbReference type="GO" id="GO:0006406">
    <property type="term" value="P:mRNA export from nucleus"/>
    <property type="evidence" value="ECO:0007669"/>
    <property type="project" value="TreeGrafter"/>
</dbReference>
<evidence type="ECO:0000256" key="3">
    <source>
        <dbReference type="ARBA" id="ARBA00022448"/>
    </source>
</evidence>
<comment type="similarity">
    <text evidence="2 9">Belongs to the nucleoporin Nup85 family.</text>
</comment>
<dbReference type="EMBL" id="GGEC01024088">
    <property type="protein sequence ID" value="MBX04572.1"/>
    <property type="molecule type" value="Transcribed_RNA"/>
</dbReference>
<dbReference type="PANTHER" id="PTHR13373:SF21">
    <property type="entry name" value="NUCLEAR PORE COMPLEX PROTEIN NUP85"/>
    <property type="match status" value="1"/>
</dbReference>
<sequence length="216" mass="23781">MPGVATLDSAGSGALVPFLPDAPATVVYPLHHGLNSPISRVSISWARGNTLRVSVFRPPPSDSDSDPETEDEVGGKVLEVNLSGKGDGELSEAEWRRIAYGSVSPFALLQSRKNAASLSKMQLNPSSYNLDWWEYVMEYSKDINSLLGSSNSPADPVFEDPKEVLKKRGKSSSLKAAWELMEIFYADSLCQAWLPERLVDWLAVMIISLTFWLPHL</sequence>
<name>A0A2P2KFR9_RHIMU</name>
<feature type="compositionally biased region" description="Acidic residues" evidence="10">
    <location>
        <begin position="63"/>
        <end position="72"/>
    </location>
</feature>
<evidence type="ECO:0000256" key="2">
    <source>
        <dbReference type="ARBA" id="ARBA00005573"/>
    </source>
</evidence>
<keyword evidence="7 9" id="KW-0906">Nuclear pore complex</keyword>
<evidence type="ECO:0000256" key="10">
    <source>
        <dbReference type="SAM" id="MobiDB-lite"/>
    </source>
</evidence>
<dbReference type="GO" id="GO:0017056">
    <property type="term" value="F:structural constituent of nuclear pore"/>
    <property type="evidence" value="ECO:0007669"/>
    <property type="project" value="TreeGrafter"/>
</dbReference>
<evidence type="ECO:0000256" key="5">
    <source>
        <dbReference type="ARBA" id="ARBA00022927"/>
    </source>
</evidence>
<accession>A0A2P2KFR9</accession>
<evidence type="ECO:0000256" key="4">
    <source>
        <dbReference type="ARBA" id="ARBA00022816"/>
    </source>
</evidence>
<keyword evidence="8 9" id="KW-0539">Nucleus</keyword>
<comment type="subcellular location">
    <subcellularLocation>
        <location evidence="1 9">Nucleus</location>
        <location evidence="1 9">Nuclear pore complex</location>
    </subcellularLocation>
</comment>
<dbReference type="GO" id="GO:0006606">
    <property type="term" value="P:protein import into nucleus"/>
    <property type="evidence" value="ECO:0007669"/>
    <property type="project" value="TreeGrafter"/>
</dbReference>